<dbReference type="GO" id="GO:0005886">
    <property type="term" value="C:plasma membrane"/>
    <property type="evidence" value="ECO:0007669"/>
    <property type="project" value="UniProtKB-SubCell"/>
</dbReference>
<protein>
    <recommendedName>
        <fullName evidence="5">Probable membrane transporter protein</fullName>
    </recommendedName>
</protein>
<keyword evidence="4 5" id="KW-0472">Membrane</keyword>
<feature type="transmembrane region" description="Helical" evidence="5">
    <location>
        <begin position="6"/>
        <end position="38"/>
    </location>
</feature>
<proteinExistence type="inferred from homology"/>
<dbReference type="InterPro" id="IPR051598">
    <property type="entry name" value="TSUP/Inactive_protease-like"/>
</dbReference>
<feature type="transmembrane region" description="Helical" evidence="5">
    <location>
        <begin position="113"/>
        <end position="131"/>
    </location>
</feature>
<reference evidence="6 7" key="1">
    <citation type="submission" date="2016-10" db="EMBL/GenBank/DDBJ databases">
        <authorList>
            <person name="de Groot N.N."/>
        </authorList>
    </citation>
    <scope>NUCLEOTIDE SEQUENCE [LARGE SCALE GENOMIC DNA]</scope>
    <source>
        <strain evidence="6 7">DSM 26000</strain>
    </source>
</reference>
<feature type="transmembrane region" description="Helical" evidence="5">
    <location>
        <begin position="190"/>
        <end position="207"/>
    </location>
</feature>
<dbReference type="PANTHER" id="PTHR43701">
    <property type="entry name" value="MEMBRANE TRANSPORTER PROTEIN MJ0441-RELATED"/>
    <property type="match status" value="1"/>
</dbReference>
<dbReference type="RefSeq" id="WP_090079947.1">
    <property type="nucleotide sequence ID" value="NZ_FOQT01000003.1"/>
</dbReference>
<evidence type="ECO:0000256" key="1">
    <source>
        <dbReference type="ARBA" id="ARBA00004141"/>
    </source>
</evidence>
<keyword evidence="5" id="KW-1003">Cell membrane</keyword>
<feature type="transmembrane region" description="Helical" evidence="5">
    <location>
        <begin position="74"/>
        <end position="93"/>
    </location>
</feature>
<evidence type="ECO:0000313" key="6">
    <source>
        <dbReference type="EMBL" id="SFI23604.1"/>
    </source>
</evidence>
<accession>A0A1I3GJI0</accession>
<dbReference type="Proteomes" id="UP000198931">
    <property type="component" value="Unassembled WGS sequence"/>
</dbReference>
<evidence type="ECO:0000313" key="7">
    <source>
        <dbReference type="Proteomes" id="UP000198931"/>
    </source>
</evidence>
<keyword evidence="7" id="KW-1185">Reference proteome</keyword>
<dbReference type="OrthoDB" id="8559161at2"/>
<organism evidence="6 7">
    <name type="scientific">Halpernia frigidisoli</name>
    <dbReference type="NCBI Taxonomy" id="1125876"/>
    <lineage>
        <taxon>Bacteria</taxon>
        <taxon>Pseudomonadati</taxon>
        <taxon>Bacteroidota</taxon>
        <taxon>Flavobacteriia</taxon>
        <taxon>Flavobacteriales</taxon>
        <taxon>Weeksellaceae</taxon>
        <taxon>Chryseobacterium group</taxon>
        <taxon>Halpernia</taxon>
    </lineage>
</organism>
<feature type="transmembrane region" description="Helical" evidence="5">
    <location>
        <begin position="151"/>
        <end position="183"/>
    </location>
</feature>
<sequence>MDFVLILGYLGALIIGVILGLIGGGGSILTAPVFVYLLGIEPVTATAYSLFVVGIVSLFGAGKNLQKGLVDYKTAFTFAVPAVISIYSVRKFLIPVIPEVIIKFNGYILTKNIAIMVFFAILMVTAAISMIKKNTTEIESKKSNINNYNSFNLSVLGLLTGLVTGIVGAGGGFIIIPILVLLAGLSMKKAVGTSLFIIAINSLLGFLGDVNEVSIDWKFLLSFSTVAIIGVFFGIYLNQFINGKKLKTSFGWFVLIMGAYILSKEILF</sequence>
<evidence type="ECO:0000256" key="3">
    <source>
        <dbReference type="ARBA" id="ARBA00022989"/>
    </source>
</evidence>
<keyword evidence="2 5" id="KW-0812">Transmembrane</keyword>
<feature type="transmembrane region" description="Helical" evidence="5">
    <location>
        <begin position="249"/>
        <end position="267"/>
    </location>
</feature>
<evidence type="ECO:0000256" key="2">
    <source>
        <dbReference type="ARBA" id="ARBA00022692"/>
    </source>
</evidence>
<dbReference type="AlphaFoldDB" id="A0A1I3GJI0"/>
<dbReference type="InterPro" id="IPR002781">
    <property type="entry name" value="TM_pro_TauE-like"/>
</dbReference>
<name>A0A1I3GJI0_9FLAO</name>
<dbReference type="Pfam" id="PF01925">
    <property type="entry name" value="TauE"/>
    <property type="match status" value="1"/>
</dbReference>
<keyword evidence="3 5" id="KW-1133">Transmembrane helix</keyword>
<dbReference type="EMBL" id="FOQT01000003">
    <property type="protein sequence ID" value="SFI23604.1"/>
    <property type="molecule type" value="Genomic_DNA"/>
</dbReference>
<dbReference type="PANTHER" id="PTHR43701:SF2">
    <property type="entry name" value="MEMBRANE TRANSPORTER PROTEIN YJNA-RELATED"/>
    <property type="match status" value="1"/>
</dbReference>
<comment type="similarity">
    <text evidence="5">Belongs to the 4-toluene sulfonate uptake permease (TSUP) (TC 2.A.102) family.</text>
</comment>
<dbReference type="STRING" id="1125876.SAMN05443292_1877"/>
<evidence type="ECO:0000256" key="5">
    <source>
        <dbReference type="RuleBase" id="RU363041"/>
    </source>
</evidence>
<evidence type="ECO:0000256" key="4">
    <source>
        <dbReference type="ARBA" id="ARBA00023136"/>
    </source>
</evidence>
<feature type="transmembrane region" description="Helical" evidence="5">
    <location>
        <begin position="219"/>
        <end position="237"/>
    </location>
</feature>
<comment type="subcellular location">
    <subcellularLocation>
        <location evidence="5">Cell membrane</location>
        <topology evidence="5">Multi-pass membrane protein</topology>
    </subcellularLocation>
    <subcellularLocation>
        <location evidence="1">Membrane</location>
        <topology evidence="1">Multi-pass membrane protein</topology>
    </subcellularLocation>
</comment>
<gene>
    <name evidence="6" type="ORF">SAMN05443292_1877</name>
</gene>